<dbReference type="AlphaFoldDB" id="R0M0K8"/>
<name>R0M0K8_NOSB1</name>
<protein>
    <submittedName>
        <fullName evidence="1">Uncharacterized protein</fullName>
    </submittedName>
</protein>
<dbReference type="HOGENOM" id="CLU_1210147_0_0_1"/>
<sequence length="229" mass="26880">MTLSHCLHLNLDQNGFCVLCGFEIHSTIQLTNDLLNLNLPLPSISSKYKPIHIKKLTELDLITDYLNIKEYKPLILNELQSKSFSSRLSFKDKSLLCIYHILKEDSYPILFCDLQKFTKRKLTCDYFKEFGNRNLKEEYLKNVYKRFKECGNNEENVDFESYKEMIKKNLNKKIEVISKKYFLKEGNGICSEKKLKCGENDRSVKCGKERGAKKNVKERLKEIKKILDA</sequence>
<organism evidence="1 2">
    <name type="scientific">Nosema bombycis (strain CQ1 / CVCC 102059)</name>
    <name type="common">Microsporidian parasite</name>
    <name type="synonym">Pebrine of silkworm</name>
    <dbReference type="NCBI Taxonomy" id="578461"/>
    <lineage>
        <taxon>Eukaryota</taxon>
        <taxon>Fungi</taxon>
        <taxon>Fungi incertae sedis</taxon>
        <taxon>Microsporidia</taxon>
        <taxon>Nosematidae</taxon>
        <taxon>Nosema</taxon>
    </lineage>
</organism>
<evidence type="ECO:0000313" key="2">
    <source>
        <dbReference type="Proteomes" id="UP000016927"/>
    </source>
</evidence>
<dbReference type="OMA" id="CVESEYD"/>
<dbReference type="VEuPathDB" id="MicrosporidiaDB:NBO_1060g0001"/>
<dbReference type="EMBL" id="KB909967">
    <property type="protein sequence ID" value="EOB11559.1"/>
    <property type="molecule type" value="Genomic_DNA"/>
</dbReference>
<evidence type="ECO:0000313" key="1">
    <source>
        <dbReference type="EMBL" id="EOB11559.1"/>
    </source>
</evidence>
<dbReference type="OrthoDB" id="2195833at2759"/>
<accession>R0M0K8</accession>
<reference evidence="1 2" key="1">
    <citation type="journal article" date="2013" name="BMC Genomics">
        <title>Comparative genomics of parasitic silkworm microsporidia reveal an association between genome expansion and host adaptation.</title>
        <authorList>
            <person name="Pan G."/>
            <person name="Xu J."/>
            <person name="Li T."/>
            <person name="Xia Q."/>
            <person name="Liu S.L."/>
            <person name="Zhang G."/>
            <person name="Li S."/>
            <person name="Li C."/>
            <person name="Liu H."/>
            <person name="Yang L."/>
            <person name="Liu T."/>
            <person name="Zhang X."/>
            <person name="Wu Z."/>
            <person name="Fan W."/>
            <person name="Dang X."/>
            <person name="Xiang H."/>
            <person name="Tao M."/>
            <person name="Li Y."/>
            <person name="Hu J."/>
            <person name="Li Z."/>
            <person name="Lin L."/>
            <person name="Luo J."/>
            <person name="Geng L."/>
            <person name="Wang L."/>
            <person name="Long M."/>
            <person name="Wan Y."/>
            <person name="He N."/>
            <person name="Zhang Z."/>
            <person name="Lu C."/>
            <person name="Keeling P.J."/>
            <person name="Wang J."/>
            <person name="Xiang Z."/>
            <person name="Zhou Z."/>
        </authorList>
    </citation>
    <scope>NUCLEOTIDE SEQUENCE [LARGE SCALE GENOMIC DNA]</scope>
    <source>
        <strain evidence="2">CQ1 / CVCC 102059</strain>
    </source>
</reference>
<keyword evidence="2" id="KW-1185">Reference proteome</keyword>
<dbReference type="Proteomes" id="UP000016927">
    <property type="component" value="Unassembled WGS sequence"/>
</dbReference>
<gene>
    <name evidence="1" type="ORF">NBO_1060g0001</name>
</gene>
<proteinExistence type="predicted"/>